<dbReference type="SUPFAM" id="SSF50156">
    <property type="entry name" value="PDZ domain-like"/>
    <property type="match status" value="1"/>
</dbReference>
<dbReference type="GO" id="GO:0030288">
    <property type="term" value="C:outer membrane-bounded periplasmic space"/>
    <property type="evidence" value="ECO:0007669"/>
    <property type="project" value="TreeGrafter"/>
</dbReference>
<dbReference type="GO" id="GO:0007165">
    <property type="term" value="P:signal transduction"/>
    <property type="evidence" value="ECO:0007669"/>
    <property type="project" value="TreeGrafter"/>
</dbReference>
<dbReference type="InterPro" id="IPR036034">
    <property type="entry name" value="PDZ_sf"/>
</dbReference>
<dbReference type="InterPro" id="IPR041613">
    <property type="entry name" value="Pept_S41_N"/>
</dbReference>
<dbReference type="InterPro" id="IPR005151">
    <property type="entry name" value="Tail-specific_protease"/>
</dbReference>
<name>A0A9X1QGR8_9BACT</name>
<dbReference type="InterPro" id="IPR029045">
    <property type="entry name" value="ClpP/crotonase-like_dom_sf"/>
</dbReference>
<dbReference type="GO" id="GO:0004175">
    <property type="term" value="F:endopeptidase activity"/>
    <property type="evidence" value="ECO:0007669"/>
    <property type="project" value="TreeGrafter"/>
</dbReference>
<dbReference type="PROSITE" id="PS50106">
    <property type="entry name" value="PDZ"/>
    <property type="match status" value="1"/>
</dbReference>
<dbReference type="Pfam" id="PF17820">
    <property type="entry name" value="PDZ_6"/>
    <property type="match status" value="1"/>
</dbReference>
<dbReference type="EMBL" id="JAKFFV010000018">
    <property type="protein sequence ID" value="MCF2501226.1"/>
    <property type="molecule type" value="Genomic_DNA"/>
</dbReference>
<dbReference type="Pfam" id="PF18294">
    <property type="entry name" value="Pept_S41_N"/>
    <property type="match status" value="1"/>
</dbReference>
<dbReference type="Gene3D" id="3.90.226.10">
    <property type="entry name" value="2-enoyl-CoA Hydratase, Chain A, domain 1"/>
    <property type="match status" value="1"/>
</dbReference>
<evidence type="ECO:0000313" key="2">
    <source>
        <dbReference type="EMBL" id="MCF2501226.1"/>
    </source>
</evidence>
<evidence type="ECO:0000313" key="3">
    <source>
        <dbReference type="Proteomes" id="UP001139411"/>
    </source>
</evidence>
<dbReference type="InterPro" id="IPR001478">
    <property type="entry name" value="PDZ"/>
</dbReference>
<comment type="caution">
    <text evidence="2">The sequence shown here is derived from an EMBL/GenBank/DDBJ whole genome shotgun (WGS) entry which is preliminary data.</text>
</comment>
<protein>
    <submittedName>
        <fullName evidence="2">S41 family peptidase</fullName>
    </submittedName>
</protein>
<accession>A0A9X1QGR8</accession>
<dbReference type="Gene3D" id="2.30.42.10">
    <property type="match status" value="1"/>
</dbReference>
<proteinExistence type="predicted"/>
<dbReference type="Pfam" id="PF03572">
    <property type="entry name" value="Peptidase_S41"/>
    <property type="match status" value="1"/>
</dbReference>
<reference evidence="2" key="1">
    <citation type="submission" date="2022-01" db="EMBL/GenBank/DDBJ databases">
        <title>Novel species in genus Dyadobacter.</title>
        <authorList>
            <person name="Ma C."/>
        </authorList>
    </citation>
    <scope>NUCLEOTIDE SEQUENCE</scope>
    <source>
        <strain evidence="2">CY357</strain>
    </source>
</reference>
<dbReference type="CDD" id="cd07561">
    <property type="entry name" value="Peptidase_S41_CPP_like"/>
    <property type="match status" value="1"/>
</dbReference>
<dbReference type="PANTHER" id="PTHR32060">
    <property type="entry name" value="TAIL-SPECIFIC PROTEASE"/>
    <property type="match status" value="1"/>
</dbReference>
<gene>
    <name evidence="2" type="ORF">L0661_23090</name>
</gene>
<dbReference type="RefSeq" id="WP_235179437.1">
    <property type="nucleotide sequence ID" value="NZ_JAKFFV010000018.1"/>
</dbReference>
<dbReference type="InterPro" id="IPR041489">
    <property type="entry name" value="PDZ_6"/>
</dbReference>
<feature type="domain" description="PDZ" evidence="1">
    <location>
        <begin position="114"/>
        <end position="163"/>
    </location>
</feature>
<dbReference type="Proteomes" id="UP001139411">
    <property type="component" value="Unassembled WGS sequence"/>
</dbReference>
<evidence type="ECO:0000259" key="1">
    <source>
        <dbReference type="PROSITE" id="PS50106"/>
    </source>
</evidence>
<dbReference type="SMART" id="SM00228">
    <property type="entry name" value="PDZ"/>
    <property type="match status" value="1"/>
</dbReference>
<dbReference type="Gene3D" id="3.30.750.170">
    <property type="match status" value="1"/>
</dbReference>
<dbReference type="SUPFAM" id="SSF52096">
    <property type="entry name" value="ClpP/crotonase"/>
    <property type="match status" value="1"/>
</dbReference>
<sequence length="478" mass="52929">MKTFQKIGFKLAFLTLACIAGCREKDVNTLGDLLGDKNSVNEWVYATMQDGYFWYKEMPAKSKLDARAEPDAYFENLVFNRKTHDRFSMITPDFEATQQQFNGVTKAFGIHYMLGFIDSGKSNIAAFLSHVSNGSPAQRAGLKRGDIIIKVNGTQLTDANYADLLGAESIRVTMGKVNGEVIESVGQEVTLTRGQITESPIAFSKIITKQNRKIGYLVYNQFVPGTDADKVKYDNELRNIFADFNKAGIQELVLDLRLNGGGYLSSAVTLGSLIVSNYSASKVFYKEQWNDKYIKYWQEKNGPDALTYKFAKEPSNIGNRLNRIFVLTSNGTASASELIINGLKPHMSVITIGDNTAGKNLFGSLIGDEKKRWKYGLYVMLGQTVNANGDSDYGTVEGIKPTHAVDDSNVPFLPFGDENETLLHAALTQMGITTRNPAHMAGRLQVQRTVRQTLRDTPAAWNGLMVRDTGEAMPLPID</sequence>
<dbReference type="GO" id="GO:0006508">
    <property type="term" value="P:proteolysis"/>
    <property type="evidence" value="ECO:0007669"/>
    <property type="project" value="InterPro"/>
</dbReference>
<dbReference type="SMART" id="SM00245">
    <property type="entry name" value="TSPc"/>
    <property type="match status" value="1"/>
</dbReference>
<dbReference type="PANTHER" id="PTHR32060:SF30">
    <property type="entry name" value="CARBOXY-TERMINAL PROCESSING PROTEASE CTPA"/>
    <property type="match status" value="1"/>
</dbReference>
<dbReference type="GO" id="GO:0008236">
    <property type="term" value="F:serine-type peptidase activity"/>
    <property type="evidence" value="ECO:0007669"/>
    <property type="project" value="InterPro"/>
</dbReference>
<organism evidence="2 3">
    <name type="scientific">Dyadobacter chenhuakuii</name>
    <dbReference type="NCBI Taxonomy" id="2909339"/>
    <lineage>
        <taxon>Bacteria</taxon>
        <taxon>Pseudomonadati</taxon>
        <taxon>Bacteroidota</taxon>
        <taxon>Cytophagia</taxon>
        <taxon>Cytophagales</taxon>
        <taxon>Spirosomataceae</taxon>
        <taxon>Dyadobacter</taxon>
    </lineage>
</organism>
<dbReference type="AlphaFoldDB" id="A0A9X1QGR8"/>